<dbReference type="Proteomes" id="UP001165064">
    <property type="component" value="Unassembled WGS sequence"/>
</dbReference>
<accession>A0ACB5UDD7</accession>
<reference evidence="1" key="1">
    <citation type="submission" date="2023-04" db="EMBL/GenBank/DDBJ databases">
        <title>Ambrosiozyma monospora NBRC 10751.</title>
        <authorList>
            <person name="Ichikawa N."/>
            <person name="Sato H."/>
            <person name="Tonouchi N."/>
        </authorList>
    </citation>
    <scope>NUCLEOTIDE SEQUENCE</scope>
    <source>
        <strain evidence="1">NBRC 10751</strain>
    </source>
</reference>
<evidence type="ECO:0000313" key="2">
    <source>
        <dbReference type="Proteomes" id="UP001165064"/>
    </source>
</evidence>
<gene>
    <name evidence="1" type="ORF">Amon02_001325200</name>
</gene>
<name>A0ACB5UDD7_AMBMO</name>
<evidence type="ECO:0000313" key="1">
    <source>
        <dbReference type="EMBL" id="GMF08413.1"/>
    </source>
</evidence>
<comment type="caution">
    <text evidence="1">The sequence shown here is derived from an EMBL/GenBank/DDBJ whole genome shotgun (WGS) entry which is preliminary data.</text>
</comment>
<protein>
    <submittedName>
        <fullName evidence="1">Unnamed protein product</fullName>
    </submittedName>
</protein>
<sequence length="180" mass="19734">MSTTSSSGKKSPKRQPPAHLSEFYSYVNGNSNNINNNTTKTMDTTNGTDGINTSHHQYDSYGIHSSPLTRSKTGSSTNSSSYLPSHNKTESYDGSSSFFDPTKKYGTYSTREDSVHSGFSSISPSTLDLEVLITKKDVEETINSYHDLIKTAQAYRAALVTLSNAASEFGRSLENCARFR</sequence>
<organism evidence="1 2">
    <name type="scientific">Ambrosiozyma monospora</name>
    <name type="common">Yeast</name>
    <name type="synonym">Endomycopsis monosporus</name>
    <dbReference type="NCBI Taxonomy" id="43982"/>
    <lineage>
        <taxon>Eukaryota</taxon>
        <taxon>Fungi</taxon>
        <taxon>Dikarya</taxon>
        <taxon>Ascomycota</taxon>
        <taxon>Saccharomycotina</taxon>
        <taxon>Pichiomycetes</taxon>
        <taxon>Pichiales</taxon>
        <taxon>Pichiaceae</taxon>
        <taxon>Ambrosiozyma</taxon>
    </lineage>
</organism>
<dbReference type="EMBL" id="BSXS01016963">
    <property type="protein sequence ID" value="GMF08413.1"/>
    <property type="molecule type" value="Genomic_DNA"/>
</dbReference>
<proteinExistence type="predicted"/>
<keyword evidence="2" id="KW-1185">Reference proteome</keyword>